<dbReference type="Proteomes" id="UP001295740">
    <property type="component" value="Unassembled WGS sequence"/>
</dbReference>
<evidence type="ECO:0000313" key="9">
    <source>
        <dbReference type="Proteomes" id="UP001295740"/>
    </source>
</evidence>
<accession>A0AAI8VTA0</accession>
<dbReference type="PANTHER" id="PTHR11129">
    <property type="entry name" value="PROTEIN FARNESYLTRANSFERASE ALPHA SUBUNIT/RAB GERANYLGERANYL TRANSFERASE ALPHA SUBUNIT"/>
    <property type="match status" value="1"/>
</dbReference>
<keyword evidence="2 6" id="KW-0637">Prenyltransferase</keyword>
<dbReference type="GO" id="GO:0004663">
    <property type="term" value="F:Rab geranylgeranyltransferase activity"/>
    <property type="evidence" value="ECO:0007669"/>
    <property type="project" value="UniProtKB-UniRule"/>
</dbReference>
<proteinExistence type="inferred from homology"/>
<dbReference type="SUPFAM" id="SSF48439">
    <property type="entry name" value="Protein prenylyltransferase"/>
    <property type="match status" value="1"/>
</dbReference>
<dbReference type="GO" id="GO:0005968">
    <property type="term" value="C:Rab-protein geranylgeranyltransferase complex"/>
    <property type="evidence" value="ECO:0007669"/>
    <property type="project" value="TreeGrafter"/>
</dbReference>
<evidence type="ECO:0000256" key="5">
    <source>
        <dbReference type="ARBA" id="ARBA00047658"/>
    </source>
</evidence>
<feature type="compositionally biased region" description="Polar residues" evidence="7">
    <location>
        <begin position="124"/>
        <end position="144"/>
    </location>
</feature>
<evidence type="ECO:0000256" key="3">
    <source>
        <dbReference type="ARBA" id="ARBA00022679"/>
    </source>
</evidence>
<comment type="similarity">
    <text evidence="1 6">Belongs to the protein prenyltransferase subunit alpha family.</text>
</comment>
<dbReference type="Pfam" id="PF01239">
    <property type="entry name" value="PPTA"/>
    <property type="match status" value="5"/>
</dbReference>
<protein>
    <recommendedName>
        <fullName evidence="6">Geranylgeranyl transferase type-2 subunit alpha</fullName>
        <ecNumber evidence="6">2.5.1.60</ecNumber>
    </recommendedName>
    <alternativeName>
        <fullName evidence="6">Geranylgeranyl transferase type II subunit alpha</fullName>
    </alternativeName>
</protein>
<dbReference type="PROSITE" id="PS51147">
    <property type="entry name" value="PFTA"/>
    <property type="match status" value="4"/>
</dbReference>
<comment type="function">
    <text evidence="6">Catalyzes the transfer of a geranyl-geranyl moiety from geranyl-geranyl pyrophosphate to cysteines occuring in specific C-terminal amino acid sequences.</text>
</comment>
<keyword evidence="4" id="KW-0677">Repeat</keyword>
<comment type="caution">
    <text evidence="8">The sequence shown here is derived from an EMBL/GenBank/DDBJ whole genome shotgun (WGS) entry which is preliminary data.</text>
</comment>
<evidence type="ECO:0000256" key="6">
    <source>
        <dbReference type="RuleBase" id="RU367120"/>
    </source>
</evidence>
<feature type="compositionally biased region" description="Low complexity" evidence="7">
    <location>
        <begin position="82"/>
        <end position="116"/>
    </location>
</feature>
<dbReference type="EC" id="2.5.1.60" evidence="6"/>
<evidence type="ECO:0000256" key="4">
    <source>
        <dbReference type="ARBA" id="ARBA00022737"/>
    </source>
</evidence>
<evidence type="ECO:0000256" key="7">
    <source>
        <dbReference type="SAM" id="MobiDB-lite"/>
    </source>
</evidence>
<name>A0AAI8VTA0_9PEZI</name>
<feature type="region of interest" description="Disordered" evidence="7">
    <location>
        <begin position="82"/>
        <end position="148"/>
    </location>
</feature>
<dbReference type="EMBL" id="CAUWAG010000018">
    <property type="protein sequence ID" value="CAJ2510658.1"/>
    <property type="molecule type" value="Genomic_DNA"/>
</dbReference>
<dbReference type="GO" id="GO:0097354">
    <property type="term" value="P:prenylation"/>
    <property type="evidence" value="ECO:0007669"/>
    <property type="project" value="UniProtKB-UniRule"/>
</dbReference>
<evidence type="ECO:0000256" key="2">
    <source>
        <dbReference type="ARBA" id="ARBA00022602"/>
    </source>
</evidence>
<evidence type="ECO:0000313" key="8">
    <source>
        <dbReference type="EMBL" id="CAJ2510658.1"/>
    </source>
</evidence>
<evidence type="ECO:0000256" key="1">
    <source>
        <dbReference type="ARBA" id="ARBA00006734"/>
    </source>
</evidence>
<dbReference type="AlphaFoldDB" id="A0AAI8VTA0"/>
<organism evidence="8 9">
    <name type="scientific">Anthostomella pinea</name>
    <dbReference type="NCBI Taxonomy" id="933095"/>
    <lineage>
        <taxon>Eukaryota</taxon>
        <taxon>Fungi</taxon>
        <taxon>Dikarya</taxon>
        <taxon>Ascomycota</taxon>
        <taxon>Pezizomycotina</taxon>
        <taxon>Sordariomycetes</taxon>
        <taxon>Xylariomycetidae</taxon>
        <taxon>Xylariales</taxon>
        <taxon>Xylariaceae</taxon>
        <taxon>Anthostomella</taxon>
    </lineage>
</organism>
<dbReference type="Gene3D" id="1.25.40.120">
    <property type="entry name" value="Protein prenylyltransferase"/>
    <property type="match status" value="2"/>
</dbReference>
<sequence length="422" mass="48012">MDNHGIARVARTLRTDEQRRQDVEKINKYRQLDESIRAQASSGAYDPALFQLTSRLLRLNPEYYTIWNVRRRCLISGLLSKPSAGSWPSKASPSSSLSDTTKPSCDESSSSSSAAIPPDPSFPTTGKSGTTAELTGSDHQQPPSESDVASDINMLQSELAFTMPMLLEHPKCYWIWKYRNWILEQAILRLPAQAARKIWEAELALDSMMLTKDTRNFHAWGYRRRLVARLESPALLGKSMVEDEFDYTTMKIEGNLSNFSAWHSRSRLLLRLLDERGLDDKARAAFLDEELEYIQEGLNVGPDDQSLWYYHRYLVLQIVGRATGQSSIAPALAVEERVAYLTKEIQFINELLEDYGDIKWICKALLEYTLALQELSQGSDSDGQQDDPRTWLAKLRKLDPMQAGRWDDVERKLASHSTQAEQ</sequence>
<reference evidence="8" key="1">
    <citation type="submission" date="2023-10" db="EMBL/GenBank/DDBJ databases">
        <authorList>
            <person name="Hackl T."/>
        </authorList>
    </citation>
    <scope>NUCLEOTIDE SEQUENCE</scope>
</reference>
<comment type="catalytic activity">
    <reaction evidence="5 6">
        <text>geranylgeranyl diphosphate + L-cysteinyl-[protein] = S-geranylgeranyl-L-cysteinyl-[protein] + diphosphate</text>
        <dbReference type="Rhea" id="RHEA:21240"/>
        <dbReference type="Rhea" id="RHEA-COMP:10131"/>
        <dbReference type="Rhea" id="RHEA-COMP:11537"/>
        <dbReference type="ChEBI" id="CHEBI:29950"/>
        <dbReference type="ChEBI" id="CHEBI:33019"/>
        <dbReference type="ChEBI" id="CHEBI:57533"/>
        <dbReference type="ChEBI" id="CHEBI:86021"/>
        <dbReference type="EC" id="2.5.1.60"/>
    </reaction>
</comment>
<keyword evidence="9" id="KW-1185">Reference proteome</keyword>
<dbReference type="InterPro" id="IPR002088">
    <property type="entry name" value="Prenyl_trans_a"/>
</dbReference>
<gene>
    <name evidence="8" type="ORF">KHLLAP_LOCUS11126</name>
</gene>
<dbReference type="PANTHER" id="PTHR11129:SF2">
    <property type="entry name" value="GERANYLGERANYL TRANSFERASE TYPE-2 SUBUNIT ALPHA"/>
    <property type="match status" value="1"/>
</dbReference>
<keyword evidence="3 6" id="KW-0808">Transferase</keyword>